<evidence type="ECO:0000256" key="9">
    <source>
        <dbReference type="ARBA" id="ARBA00023180"/>
    </source>
</evidence>
<dbReference type="GO" id="GO:0004338">
    <property type="term" value="F:glucan exo-1,3-beta-glucosidase activity"/>
    <property type="evidence" value="ECO:0007669"/>
    <property type="project" value="UniProtKB-EC"/>
</dbReference>
<comment type="function">
    <text evidence="13">Glucosidase involved in the degradation of cellulosic biomass. Active on lichenan.</text>
</comment>
<dbReference type="InterPro" id="IPR001547">
    <property type="entry name" value="Glyco_hydro_5"/>
</dbReference>
<feature type="region of interest" description="Disordered" evidence="16">
    <location>
        <begin position="183"/>
        <end position="202"/>
    </location>
</feature>
<dbReference type="GO" id="GO:0009251">
    <property type="term" value="P:glucan catabolic process"/>
    <property type="evidence" value="ECO:0007669"/>
    <property type="project" value="TreeGrafter"/>
</dbReference>
<name>A0A8K0SRX6_9HYPO</name>
<dbReference type="InterPro" id="IPR017853">
    <property type="entry name" value="GH"/>
</dbReference>
<dbReference type="FunFam" id="3.20.20.80:FF:000033">
    <property type="entry name" value="Glucan 1,3-beta-glucosidase A"/>
    <property type="match status" value="1"/>
</dbReference>
<evidence type="ECO:0000259" key="18">
    <source>
        <dbReference type="Pfam" id="PF00150"/>
    </source>
</evidence>
<dbReference type="GO" id="GO:0005886">
    <property type="term" value="C:plasma membrane"/>
    <property type="evidence" value="ECO:0007669"/>
    <property type="project" value="UniProtKB-SubCell"/>
</dbReference>
<evidence type="ECO:0000256" key="7">
    <source>
        <dbReference type="ARBA" id="ARBA00022989"/>
    </source>
</evidence>
<reference evidence="19" key="1">
    <citation type="journal article" date="2021" name="Nat. Commun.">
        <title>Genetic determinants of endophytism in the Arabidopsis root mycobiome.</title>
        <authorList>
            <person name="Mesny F."/>
            <person name="Miyauchi S."/>
            <person name="Thiergart T."/>
            <person name="Pickel B."/>
            <person name="Atanasova L."/>
            <person name="Karlsson M."/>
            <person name="Huettel B."/>
            <person name="Barry K.W."/>
            <person name="Haridas S."/>
            <person name="Chen C."/>
            <person name="Bauer D."/>
            <person name="Andreopoulos W."/>
            <person name="Pangilinan J."/>
            <person name="LaButti K."/>
            <person name="Riley R."/>
            <person name="Lipzen A."/>
            <person name="Clum A."/>
            <person name="Drula E."/>
            <person name="Henrissat B."/>
            <person name="Kohler A."/>
            <person name="Grigoriev I.V."/>
            <person name="Martin F.M."/>
            <person name="Hacquard S."/>
        </authorList>
    </citation>
    <scope>NUCLEOTIDE SEQUENCE</scope>
    <source>
        <strain evidence="19">MPI-CAGE-CH-0235</strain>
    </source>
</reference>
<feature type="region of interest" description="Disordered" evidence="16">
    <location>
        <begin position="1"/>
        <end position="152"/>
    </location>
</feature>
<dbReference type="PANTHER" id="PTHR31297">
    <property type="entry name" value="GLUCAN ENDO-1,6-BETA-GLUCOSIDASE B"/>
    <property type="match status" value="1"/>
</dbReference>
<keyword evidence="4 17" id="KW-0812">Transmembrane</keyword>
<dbReference type="EC" id="3.2.1.58" evidence="14"/>
<evidence type="ECO:0000256" key="16">
    <source>
        <dbReference type="SAM" id="MobiDB-lite"/>
    </source>
</evidence>
<evidence type="ECO:0000256" key="14">
    <source>
        <dbReference type="ARBA" id="ARBA00038929"/>
    </source>
</evidence>
<evidence type="ECO:0000256" key="1">
    <source>
        <dbReference type="ARBA" id="ARBA00004401"/>
    </source>
</evidence>
<evidence type="ECO:0000256" key="8">
    <source>
        <dbReference type="ARBA" id="ARBA00023136"/>
    </source>
</evidence>
<dbReference type="Gene3D" id="3.20.20.80">
    <property type="entry name" value="Glycosidases"/>
    <property type="match status" value="1"/>
</dbReference>
<organism evidence="19 20">
    <name type="scientific">Stachybotrys elegans</name>
    <dbReference type="NCBI Taxonomy" id="80388"/>
    <lineage>
        <taxon>Eukaryota</taxon>
        <taxon>Fungi</taxon>
        <taxon>Dikarya</taxon>
        <taxon>Ascomycota</taxon>
        <taxon>Pezizomycotina</taxon>
        <taxon>Sordariomycetes</taxon>
        <taxon>Hypocreomycetidae</taxon>
        <taxon>Hypocreales</taxon>
        <taxon>Stachybotryaceae</taxon>
        <taxon>Stachybotrys</taxon>
    </lineage>
</organism>
<dbReference type="EMBL" id="JAGPNK010000010">
    <property type="protein sequence ID" value="KAH7312402.1"/>
    <property type="molecule type" value="Genomic_DNA"/>
</dbReference>
<dbReference type="GO" id="GO:0005576">
    <property type="term" value="C:extracellular region"/>
    <property type="evidence" value="ECO:0007669"/>
    <property type="project" value="TreeGrafter"/>
</dbReference>
<keyword evidence="6" id="KW-0735">Signal-anchor</keyword>
<keyword evidence="10" id="KW-0326">Glycosidase</keyword>
<evidence type="ECO:0000256" key="6">
    <source>
        <dbReference type="ARBA" id="ARBA00022968"/>
    </source>
</evidence>
<gene>
    <name evidence="19" type="ORF">B0I35DRAFT_55384</name>
</gene>
<evidence type="ECO:0000256" key="17">
    <source>
        <dbReference type="SAM" id="Phobius"/>
    </source>
</evidence>
<dbReference type="PANTHER" id="PTHR31297:SF34">
    <property type="entry name" value="GLUCAN 1,3-BETA-GLUCOSIDASE 2"/>
    <property type="match status" value="1"/>
</dbReference>
<keyword evidence="5 19" id="KW-0378">Hydrolase</keyword>
<feature type="compositionally biased region" description="Basic residues" evidence="16">
    <location>
        <begin position="106"/>
        <end position="115"/>
    </location>
</feature>
<feature type="domain" description="Glycoside hydrolase family 5" evidence="18">
    <location>
        <begin position="320"/>
        <end position="554"/>
    </location>
</feature>
<dbReference type="Proteomes" id="UP000813444">
    <property type="component" value="Unassembled WGS sequence"/>
</dbReference>
<dbReference type="InterPro" id="IPR050386">
    <property type="entry name" value="Glycosyl_hydrolase_5"/>
</dbReference>
<feature type="transmembrane region" description="Helical" evidence="17">
    <location>
        <begin position="158"/>
        <end position="178"/>
    </location>
</feature>
<protein>
    <recommendedName>
        <fullName evidence="14">glucan 1,3-beta-glucosidase</fullName>
        <ecNumber evidence="14">3.2.1.58</ecNumber>
    </recommendedName>
    <alternativeName>
        <fullName evidence="15">Exo-1,3-beta-glucanase D</fullName>
    </alternativeName>
</protein>
<keyword evidence="9" id="KW-0325">Glycoprotein</keyword>
<evidence type="ECO:0000256" key="15">
    <source>
        <dbReference type="ARBA" id="ARBA00041260"/>
    </source>
</evidence>
<feature type="compositionally biased region" description="Basic and acidic residues" evidence="16">
    <location>
        <begin position="90"/>
        <end position="105"/>
    </location>
</feature>
<evidence type="ECO:0000256" key="12">
    <source>
        <dbReference type="ARBA" id="ARBA00036824"/>
    </source>
</evidence>
<evidence type="ECO:0000256" key="13">
    <source>
        <dbReference type="ARBA" id="ARBA00037126"/>
    </source>
</evidence>
<evidence type="ECO:0000256" key="11">
    <source>
        <dbReference type="ARBA" id="ARBA00023316"/>
    </source>
</evidence>
<proteinExistence type="inferred from homology"/>
<dbReference type="GO" id="GO:0071555">
    <property type="term" value="P:cell wall organization"/>
    <property type="evidence" value="ECO:0007669"/>
    <property type="project" value="UniProtKB-KW"/>
</dbReference>
<feature type="compositionally biased region" description="Basic residues" evidence="16">
    <location>
        <begin position="7"/>
        <end position="28"/>
    </location>
</feature>
<evidence type="ECO:0000256" key="4">
    <source>
        <dbReference type="ARBA" id="ARBA00022692"/>
    </source>
</evidence>
<dbReference type="GO" id="GO:0009986">
    <property type="term" value="C:cell surface"/>
    <property type="evidence" value="ECO:0007669"/>
    <property type="project" value="TreeGrafter"/>
</dbReference>
<evidence type="ECO:0000256" key="10">
    <source>
        <dbReference type="ARBA" id="ARBA00023295"/>
    </source>
</evidence>
<evidence type="ECO:0000256" key="5">
    <source>
        <dbReference type="ARBA" id="ARBA00022801"/>
    </source>
</evidence>
<evidence type="ECO:0000313" key="20">
    <source>
        <dbReference type="Proteomes" id="UP000813444"/>
    </source>
</evidence>
<dbReference type="AlphaFoldDB" id="A0A8K0SRX6"/>
<keyword evidence="20" id="KW-1185">Reference proteome</keyword>
<dbReference type="Pfam" id="PF00150">
    <property type="entry name" value="Cellulase"/>
    <property type="match status" value="1"/>
</dbReference>
<keyword evidence="8 17" id="KW-0472">Membrane</keyword>
<comment type="similarity">
    <text evidence="2">Belongs to the glycosyl hydrolase 5 (cellulase A) family.</text>
</comment>
<keyword evidence="3" id="KW-1003">Cell membrane</keyword>
<dbReference type="OrthoDB" id="62120at2759"/>
<keyword evidence="7 17" id="KW-1133">Transmembrane helix</keyword>
<sequence>MAPRASGRPKHRQSERHDRHERHERRERHAASSSRNPHRSRRPSTSRPATSSDEAASGRRSNGLSADALAQLNRDNARQSRKPERPKRVRREDYKETVRNPDRVHKQSKGRKKRVVSGAIVEEGRAPTRLRGGGWSEDSYEKEDFYQRPEPKRRKKKLWIAGGVAVVIIIIIIVAVVVSQQNNGGGGGDPSDGSSNLDDMDRSDIPERWQNTYLDPFSWTTTDDFNTTFTDRMVGDLPVMGLFDEWDDSARANERVPPLDESWGSYEQRPARGVNLGGWLQLEAFITPSLFRYDVQEGVIDEWTLCEKLGSSAGRILEGHYANFVTEETFRDIRDAGLDHVRIPFSYWAIEVYDGDPYVFRTSWRYLLRGIEWARKYGIRVNLDIHGLPGSQNGWDHSGRYGSIEWLNGTNGQLNADRSIEIHDRLSTFFAQDRYKNIISHYGLANEPRMTFLEASEVIAWTEKAYNLVRDNGIEALVIFGDGFMGLNNWQGLMTGHDDLVLDVHQYVIFNENQIDFTRKEKVEYACQGWTDQAELSMDRSTGYGPTLFAEWSQADSDCAPFLTGVGRGNRWEGTYDTGDSASSILTPRCPTKDDRCTCDRTNSDPSRWPQAYKDFLQMFAEAQMHSFEKGLGWWYWTWKTERATLWSYEAGLQAGILPEKAYDREFNCDSTVPDFGAEGLPEYM</sequence>
<comment type="catalytic activity">
    <reaction evidence="12">
        <text>Successive hydrolysis of beta-D-glucose units from the non-reducing ends of (1-&gt;3)-beta-D-glucans, releasing alpha-glucose.</text>
        <dbReference type="EC" id="3.2.1.58"/>
    </reaction>
</comment>
<keyword evidence="11" id="KW-0961">Cell wall biogenesis/degradation</keyword>
<evidence type="ECO:0000256" key="2">
    <source>
        <dbReference type="ARBA" id="ARBA00005641"/>
    </source>
</evidence>
<evidence type="ECO:0000313" key="19">
    <source>
        <dbReference type="EMBL" id="KAH7312402.1"/>
    </source>
</evidence>
<comment type="caution">
    <text evidence="19">The sequence shown here is derived from an EMBL/GenBank/DDBJ whole genome shotgun (WGS) entry which is preliminary data.</text>
</comment>
<evidence type="ECO:0000256" key="3">
    <source>
        <dbReference type="ARBA" id="ARBA00022475"/>
    </source>
</evidence>
<dbReference type="SUPFAM" id="SSF51445">
    <property type="entry name" value="(Trans)glycosidases"/>
    <property type="match status" value="1"/>
</dbReference>
<accession>A0A8K0SRX6</accession>
<comment type="subcellular location">
    <subcellularLocation>
        <location evidence="1">Cell membrane</location>
        <topology evidence="1">Single-pass type II membrane protein</topology>
    </subcellularLocation>
</comment>